<keyword evidence="5" id="KW-1185">Reference proteome</keyword>
<gene>
    <name evidence="4" type="ORF">SLS63_002185</name>
</gene>
<dbReference type="PRINTS" id="PR00385">
    <property type="entry name" value="P450"/>
</dbReference>
<reference evidence="4 5" key="1">
    <citation type="submission" date="2024-02" db="EMBL/GenBank/DDBJ databases">
        <title>De novo assembly and annotation of 12 fungi associated with fruit tree decline syndrome in Ontario, Canada.</title>
        <authorList>
            <person name="Sulman M."/>
            <person name="Ellouze W."/>
            <person name="Ilyukhin E."/>
        </authorList>
    </citation>
    <scope>NUCLEOTIDE SEQUENCE [LARGE SCALE GENOMIC DNA]</scope>
    <source>
        <strain evidence="4 5">M169</strain>
    </source>
</reference>
<dbReference type="SUPFAM" id="SSF48264">
    <property type="entry name" value="Cytochrome P450"/>
    <property type="match status" value="1"/>
</dbReference>
<dbReference type="PRINTS" id="PR00463">
    <property type="entry name" value="EP450I"/>
</dbReference>
<name>A0ABR1PKQ8_DIAER</name>
<dbReference type="PANTHER" id="PTHR24305">
    <property type="entry name" value="CYTOCHROME P450"/>
    <property type="match status" value="1"/>
</dbReference>
<dbReference type="PANTHER" id="PTHR24305:SF226">
    <property type="entry name" value="CYTOCHROME P450 MONOOXYGENASE"/>
    <property type="match status" value="1"/>
</dbReference>
<evidence type="ECO:0000256" key="3">
    <source>
        <dbReference type="ARBA" id="ARBA00023004"/>
    </source>
</evidence>
<keyword evidence="3" id="KW-0408">Iron</keyword>
<sequence length="287" mass="31996">MDQGEHSRKRRVVGRVLSEHAMRNFEPTMNIELNQFLRELLRSSSQSKDEVFLESDCPASGGTTTGTLMTAIFFYLSRHPRVYAKLASEMRSTFSSGKDIHTGPKLTSCTYLRAVIDECLRIAPASIGTLWRQQDLTLAPGERKPFIVDGHVIPPGTMVGISPYSLLHNPAYFPEPFEFRPERWIGDEVTELSRRALAPFAVGDRSCAGKAVAYLETSLAVARTLWYFDFEKAPGAAGEVGGGAPGGDRLRARRDEFQLQDVIVADHDGPNLIFKTRGSFWKEIEEV</sequence>
<protein>
    <recommendedName>
        <fullName evidence="6">Benzoate 4-monooxygenase cytochrome P450</fullName>
    </recommendedName>
</protein>
<keyword evidence="1" id="KW-0349">Heme</keyword>
<dbReference type="EMBL" id="JAKNSF020000005">
    <property type="protein sequence ID" value="KAK7738848.1"/>
    <property type="molecule type" value="Genomic_DNA"/>
</dbReference>
<evidence type="ECO:0000256" key="2">
    <source>
        <dbReference type="ARBA" id="ARBA00022723"/>
    </source>
</evidence>
<evidence type="ECO:0000313" key="4">
    <source>
        <dbReference type="EMBL" id="KAK7738848.1"/>
    </source>
</evidence>
<keyword evidence="2" id="KW-0479">Metal-binding</keyword>
<organism evidence="4 5">
    <name type="scientific">Diaporthe eres</name>
    <name type="common">Phomopsis oblonga</name>
    <dbReference type="NCBI Taxonomy" id="83184"/>
    <lineage>
        <taxon>Eukaryota</taxon>
        <taxon>Fungi</taxon>
        <taxon>Dikarya</taxon>
        <taxon>Ascomycota</taxon>
        <taxon>Pezizomycotina</taxon>
        <taxon>Sordariomycetes</taxon>
        <taxon>Sordariomycetidae</taxon>
        <taxon>Diaporthales</taxon>
        <taxon>Diaporthaceae</taxon>
        <taxon>Diaporthe</taxon>
        <taxon>Diaporthe eres species complex</taxon>
    </lineage>
</organism>
<dbReference type="Proteomes" id="UP001430848">
    <property type="component" value="Unassembled WGS sequence"/>
</dbReference>
<evidence type="ECO:0000256" key="1">
    <source>
        <dbReference type="ARBA" id="ARBA00022617"/>
    </source>
</evidence>
<dbReference type="Pfam" id="PF00067">
    <property type="entry name" value="p450"/>
    <property type="match status" value="1"/>
</dbReference>
<dbReference type="Gene3D" id="1.10.630.10">
    <property type="entry name" value="Cytochrome P450"/>
    <property type="match status" value="1"/>
</dbReference>
<evidence type="ECO:0000313" key="5">
    <source>
        <dbReference type="Proteomes" id="UP001430848"/>
    </source>
</evidence>
<comment type="caution">
    <text evidence="4">The sequence shown here is derived from an EMBL/GenBank/DDBJ whole genome shotgun (WGS) entry which is preliminary data.</text>
</comment>
<dbReference type="InterPro" id="IPR001128">
    <property type="entry name" value="Cyt_P450"/>
</dbReference>
<evidence type="ECO:0008006" key="6">
    <source>
        <dbReference type="Google" id="ProtNLM"/>
    </source>
</evidence>
<dbReference type="InterPro" id="IPR002401">
    <property type="entry name" value="Cyt_P450_E_grp-I"/>
</dbReference>
<dbReference type="InterPro" id="IPR050121">
    <property type="entry name" value="Cytochrome_P450_monoxygenase"/>
</dbReference>
<accession>A0ABR1PKQ8</accession>
<dbReference type="InterPro" id="IPR036396">
    <property type="entry name" value="Cyt_P450_sf"/>
</dbReference>
<proteinExistence type="predicted"/>